<evidence type="ECO:0000259" key="4">
    <source>
        <dbReference type="PROSITE" id="PS50089"/>
    </source>
</evidence>
<sequence length="895" mass="102456">MASSQVKVASSSPFGCVLRDRNQIDGCRESTVFQLKMKNFIKDHLNMSADSKASEKNNNFFEASKKNNTGSLRFMRSNQNSNKDKHESCFASLISPKHSRLLDRWAARQAREMVSNLEDEAELLAMPNSNNNNSNNENTDMLLRTYSNSSFSDAYSETAALGASSLVQIWENRLNKSNGSKPNTQISSNASLEELNRGGSEAGESSDSSDDHEPLGIEEPFSEWESYRTAQSNQSSPQASFSSLESAESDRVSVADIVKRLTSIKQGQSPSHSIGEENGNKGRSTCVIFFPCIEHERGFSPELSANKAFIPQITCLPRIRGRRAFHDLLMHFVRDRYGELNNLAERGAVSKFTQRGRIQSVLRLRLLQRGVVASNKSHQKSTASEVNRKPQGSAIMQLRERFNSGVGNRTTMPIEVAEPRSPHIQFDASSTTNELSKDTCSLIVNNTTNHSPEFTQKSVSQTSVDGHNKEEARPCSNTTLQETCLEVEVQHTDSKETAEAIPSMTESNVNKMEDEVEISNQEYTMADTTYDETVDEEEEAINQHYAESDYGKIVEEVEDIDMNCDENSYDWISEISRPRSYWEERRQEWYREMLDTESHNEDICKLLERRTVSTFLSSDFRDRMDRLMQSHRGTQIHLVSRQDEDEDNQLFVSFLQEHLRPARNLPEDERERVEEQEEDEETRNEVEEEPEEDIEEEEEENVEEHEGERLISNSYHEVCDYLNQSSLPTQLITWSDNDNETGDDIHRAASISSPPSQSQSYCEESRRNFSSMNHHSIEMELIHDMRGHMEQLYREISELRKSMETCMDMQMQMQFQQCKNQQVQLVKNEEKKSHNMGPKKGNCCICYDMKVDALLYRCGHMCTCLNCANELQWNSGKCPICRAKIVDVVRVYVDF</sequence>
<evidence type="ECO:0000256" key="1">
    <source>
        <dbReference type="PROSITE-ProRule" id="PRU00175"/>
    </source>
</evidence>
<feature type="region of interest" description="Disordered" evidence="3">
    <location>
        <begin position="373"/>
        <end position="393"/>
    </location>
</feature>
<comment type="caution">
    <text evidence="5">The sequence shown here is derived from an EMBL/GenBank/DDBJ whole genome shotgun (WGS) entry which is preliminary data.</text>
</comment>
<keyword evidence="6" id="KW-1185">Reference proteome</keyword>
<feature type="region of interest" description="Disordered" evidence="3">
    <location>
        <begin position="195"/>
        <end position="245"/>
    </location>
</feature>
<feature type="compositionally biased region" description="Polar residues" evidence="3">
    <location>
        <begin position="451"/>
        <end position="465"/>
    </location>
</feature>
<evidence type="ECO:0000313" key="5">
    <source>
        <dbReference type="EMBL" id="CAL0301565.1"/>
    </source>
</evidence>
<feature type="region of interest" description="Disordered" evidence="3">
    <location>
        <begin position="451"/>
        <end position="474"/>
    </location>
</feature>
<dbReference type="Pfam" id="PF13920">
    <property type="entry name" value="zf-C3HC4_3"/>
    <property type="match status" value="1"/>
</dbReference>
<organism evidence="5 6">
    <name type="scientific">Lupinus luteus</name>
    <name type="common">European yellow lupine</name>
    <dbReference type="NCBI Taxonomy" id="3873"/>
    <lineage>
        <taxon>Eukaryota</taxon>
        <taxon>Viridiplantae</taxon>
        <taxon>Streptophyta</taxon>
        <taxon>Embryophyta</taxon>
        <taxon>Tracheophyta</taxon>
        <taxon>Spermatophyta</taxon>
        <taxon>Magnoliopsida</taxon>
        <taxon>eudicotyledons</taxon>
        <taxon>Gunneridae</taxon>
        <taxon>Pentapetalae</taxon>
        <taxon>rosids</taxon>
        <taxon>fabids</taxon>
        <taxon>Fabales</taxon>
        <taxon>Fabaceae</taxon>
        <taxon>Papilionoideae</taxon>
        <taxon>50 kb inversion clade</taxon>
        <taxon>genistoids sensu lato</taxon>
        <taxon>core genistoids</taxon>
        <taxon>Genisteae</taxon>
        <taxon>Lupinus</taxon>
    </lineage>
</organism>
<reference evidence="5 6" key="1">
    <citation type="submission" date="2024-03" db="EMBL/GenBank/DDBJ databases">
        <authorList>
            <person name="Martinez-Hernandez J."/>
        </authorList>
    </citation>
    <scope>NUCLEOTIDE SEQUENCE [LARGE SCALE GENOMIC DNA]</scope>
</reference>
<dbReference type="Gene3D" id="3.30.40.10">
    <property type="entry name" value="Zinc/RING finger domain, C3HC4 (zinc finger)"/>
    <property type="match status" value="1"/>
</dbReference>
<feature type="domain" description="RING-type" evidence="4">
    <location>
        <begin position="843"/>
        <end position="882"/>
    </location>
</feature>
<feature type="compositionally biased region" description="Basic and acidic residues" evidence="3">
    <location>
        <begin position="662"/>
        <end position="673"/>
    </location>
</feature>
<feature type="compositionally biased region" description="Acidic residues" evidence="3">
    <location>
        <begin position="674"/>
        <end position="703"/>
    </location>
</feature>
<dbReference type="GO" id="GO:0008270">
    <property type="term" value="F:zinc ion binding"/>
    <property type="evidence" value="ECO:0007669"/>
    <property type="project" value="UniProtKB-KW"/>
</dbReference>
<dbReference type="CDD" id="cd16647">
    <property type="entry name" value="mRING-HC-C3HC5_NEU1"/>
    <property type="match status" value="1"/>
</dbReference>
<evidence type="ECO:0000256" key="2">
    <source>
        <dbReference type="SAM" id="Coils"/>
    </source>
</evidence>
<dbReference type="SMART" id="SM00184">
    <property type="entry name" value="RING"/>
    <property type="match status" value="1"/>
</dbReference>
<keyword evidence="1" id="KW-0479">Metal-binding</keyword>
<keyword evidence="2" id="KW-0175">Coiled coil</keyword>
<proteinExistence type="predicted"/>
<evidence type="ECO:0000256" key="3">
    <source>
        <dbReference type="SAM" id="MobiDB-lite"/>
    </source>
</evidence>
<dbReference type="PANTHER" id="PTHR47820:SF3">
    <property type="entry name" value="OS07G0499800 PROTEIN"/>
    <property type="match status" value="1"/>
</dbReference>
<feature type="compositionally biased region" description="Low complexity" evidence="3">
    <location>
        <begin position="230"/>
        <end position="245"/>
    </location>
</feature>
<keyword evidence="1" id="KW-0863">Zinc-finger</keyword>
<dbReference type="AlphaFoldDB" id="A0AAV1VWZ5"/>
<evidence type="ECO:0000313" key="6">
    <source>
        <dbReference type="Proteomes" id="UP001497480"/>
    </source>
</evidence>
<dbReference type="PANTHER" id="PTHR47820">
    <property type="entry name" value="BNAC05G24000D PROTEIN"/>
    <property type="match status" value="1"/>
</dbReference>
<gene>
    <name evidence="5" type="ORF">LLUT_LOCUS2625</name>
</gene>
<feature type="coiled-coil region" evidence="2">
    <location>
        <begin position="782"/>
        <end position="809"/>
    </location>
</feature>
<name>A0AAV1VWZ5_LUPLU</name>
<dbReference type="EMBL" id="CAXHTB010000002">
    <property type="protein sequence ID" value="CAL0301565.1"/>
    <property type="molecule type" value="Genomic_DNA"/>
</dbReference>
<dbReference type="PROSITE" id="PS50089">
    <property type="entry name" value="ZF_RING_2"/>
    <property type="match status" value="1"/>
</dbReference>
<keyword evidence="1" id="KW-0862">Zinc</keyword>
<dbReference type="SUPFAM" id="SSF57850">
    <property type="entry name" value="RING/U-box"/>
    <property type="match status" value="1"/>
</dbReference>
<dbReference type="InterPro" id="IPR001841">
    <property type="entry name" value="Znf_RING"/>
</dbReference>
<dbReference type="Proteomes" id="UP001497480">
    <property type="component" value="Unassembled WGS sequence"/>
</dbReference>
<protein>
    <recommendedName>
        <fullName evidence="4">RING-type domain-containing protein</fullName>
    </recommendedName>
</protein>
<feature type="compositionally biased region" description="Polar residues" evidence="3">
    <location>
        <begin position="374"/>
        <end position="385"/>
    </location>
</feature>
<dbReference type="InterPro" id="IPR013083">
    <property type="entry name" value="Znf_RING/FYVE/PHD"/>
</dbReference>
<accession>A0AAV1VWZ5</accession>
<feature type="region of interest" description="Disordered" evidence="3">
    <location>
        <begin position="662"/>
        <end position="708"/>
    </location>
</feature>